<protein>
    <submittedName>
        <fullName evidence="2">Uncharacterized protein</fullName>
    </submittedName>
</protein>
<sequence length="59" mass="6489">MTSRTVLFLLKFIILILILTLHSSPLSPPLSYSFSSELNGSHDSSFSGAVLYQGFMIPL</sequence>
<keyword evidence="1" id="KW-0732">Signal</keyword>
<gene>
    <name evidence="2" type="ORF">L873DRAFT_1819330</name>
</gene>
<evidence type="ECO:0000256" key="1">
    <source>
        <dbReference type="SAM" id="SignalP"/>
    </source>
</evidence>
<evidence type="ECO:0000313" key="3">
    <source>
        <dbReference type="Proteomes" id="UP000276215"/>
    </source>
</evidence>
<feature type="signal peptide" evidence="1">
    <location>
        <begin position="1"/>
        <end position="23"/>
    </location>
</feature>
<feature type="chain" id="PRO_5018324929" evidence="1">
    <location>
        <begin position="24"/>
        <end position="59"/>
    </location>
</feature>
<dbReference type="EMBL" id="ML120495">
    <property type="protein sequence ID" value="RPA91500.1"/>
    <property type="molecule type" value="Genomic_DNA"/>
</dbReference>
<evidence type="ECO:0000313" key="2">
    <source>
        <dbReference type="EMBL" id="RPA91500.1"/>
    </source>
</evidence>
<accession>A0A3N4J4Y0</accession>
<name>A0A3N4J4Y0_9PEZI</name>
<dbReference type="AlphaFoldDB" id="A0A3N4J4Y0"/>
<proteinExistence type="predicted"/>
<reference evidence="2 3" key="1">
    <citation type="journal article" date="2018" name="Nat. Ecol. Evol.">
        <title>Pezizomycetes genomes reveal the molecular basis of ectomycorrhizal truffle lifestyle.</title>
        <authorList>
            <person name="Murat C."/>
            <person name="Payen T."/>
            <person name="Noel B."/>
            <person name="Kuo A."/>
            <person name="Morin E."/>
            <person name="Chen J."/>
            <person name="Kohler A."/>
            <person name="Krizsan K."/>
            <person name="Balestrini R."/>
            <person name="Da Silva C."/>
            <person name="Montanini B."/>
            <person name="Hainaut M."/>
            <person name="Levati E."/>
            <person name="Barry K.W."/>
            <person name="Belfiori B."/>
            <person name="Cichocki N."/>
            <person name="Clum A."/>
            <person name="Dockter R.B."/>
            <person name="Fauchery L."/>
            <person name="Guy J."/>
            <person name="Iotti M."/>
            <person name="Le Tacon F."/>
            <person name="Lindquist E.A."/>
            <person name="Lipzen A."/>
            <person name="Malagnac F."/>
            <person name="Mello A."/>
            <person name="Molinier V."/>
            <person name="Miyauchi S."/>
            <person name="Poulain J."/>
            <person name="Riccioni C."/>
            <person name="Rubini A."/>
            <person name="Sitrit Y."/>
            <person name="Splivallo R."/>
            <person name="Traeger S."/>
            <person name="Wang M."/>
            <person name="Zifcakova L."/>
            <person name="Wipf D."/>
            <person name="Zambonelli A."/>
            <person name="Paolocci F."/>
            <person name="Nowrousian M."/>
            <person name="Ottonello S."/>
            <person name="Baldrian P."/>
            <person name="Spatafora J.W."/>
            <person name="Henrissat B."/>
            <person name="Nagy L.G."/>
            <person name="Aury J.M."/>
            <person name="Wincker P."/>
            <person name="Grigoriev I.V."/>
            <person name="Bonfante P."/>
            <person name="Martin F.M."/>
        </authorList>
    </citation>
    <scope>NUCLEOTIDE SEQUENCE [LARGE SCALE GENOMIC DNA]</scope>
    <source>
        <strain evidence="2 3">120613-1</strain>
    </source>
</reference>
<organism evidence="2 3">
    <name type="scientific">Choiromyces venosus 120613-1</name>
    <dbReference type="NCBI Taxonomy" id="1336337"/>
    <lineage>
        <taxon>Eukaryota</taxon>
        <taxon>Fungi</taxon>
        <taxon>Dikarya</taxon>
        <taxon>Ascomycota</taxon>
        <taxon>Pezizomycotina</taxon>
        <taxon>Pezizomycetes</taxon>
        <taxon>Pezizales</taxon>
        <taxon>Tuberaceae</taxon>
        <taxon>Choiromyces</taxon>
    </lineage>
</organism>
<keyword evidence="3" id="KW-1185">Reference proteome</keyword>
<dbReference type="Proteomes" id="UP000276215">
    <property type="component" value="Unassembled WGS sequence"/>
</dbReference>